<reference evidence="1 2" key="1">
    <citation type="journal article" date="2011" name="J. Bacteriol.">
        <title>Complete genome sequence of Acidaminococcus intestini RYC-MR95, a Gram-negative bacterium from the phylum Firmicutes.</title>
        <authorList>
            <person name="D'Auria G."/>
            <person name="Galan J.C."/>
            <person name="Rodriguez-Alcayna M."/>
            <person name="Moya A."/>
            <person name="Baquero F."/>
            <person name="Latorre A."/>
        </authorList>
    </citation>
    <scope>NUCLEOTIDE SEQUENCE [LARGE SCALE GENOMIC DNA]</scope>
    <source>
        <strain evidence="1 2">RyC-MR95</strain>
    </source>
</reference>
<gene>
    <name evidence="1" type="ordered locus">Acin_0345</name>
</gene>
<dbReference type="HOGENOM" id="CLU_3245826_0_0_9"/>
<keyword evidence="2" id="KW-1185">Reference proteome</keyword>
<name>G4Q8G0_ACIIR</name>
<evidence type="ECO:0000313" key="2">
    <source>
        <dbReference type="Proteomes" id="UP000007093"/>
    </source>
</evidence>
<dbReference type="Proteomes" id="UP000007093">
    <property type="component" value="Chromosome"/>
</dbReference>
<accession>G4Q8G0</accession>
<proteinExistence type="predicted"/>
<dbReference type="EMBL" id="CP003058">
    <property type="protein sequence ID" value="AEQ21589.1"/>
    <property type="molecule type" value="Genomic_DNA"/>
</dbReference>
<protein>
    <submittedName>
        <fullName evidence="1">Uncharacterized protein</fullName>
    </submittedName>
</protein>
<sequence length="42" mass="4477">MIPPLGKKKGSHDESPYLLSSYNHYIAGFSTVGHEAMVAVGS</sequence>
<dbReference type="AlphaFoldDB" id="G4Q8G0"/>
<evidence type="ECO:0000313" key="1">
    <source>
        <dbReference type="EMBL" id="AEQ21589.1"/>
    </source>
</evidence>
<dbReference type="KEGG" id="ain:Acin_0345"/>
<dbReference type="PATRIC" id="fig|568816.4.peg.338"/>
<dbReference type="STRING" id="568816.Acin_0345"/>
<organism evidence="1 2">
    <name type="scientific">Acidaminococcus intestini (strain RyC-MR95)</name>
    <dbReference type="NCBI Taxonomy" id="568816"/>
    <lineage>
        <taxon>Bacteria</taxon>
        <taxon>Bacillati</taxon>
        <taxon>Bacillota</taxon>
        <taxon>Negativicutes</taxon>
        <taxon>Acidaminococcales</taxon>
        <taxon>Acidaminococcaceae</taxon>
        <taxon>Acidaminococcus</taxon>
    </lineage>
</organism>
<dbReference type="InParanoid" id="G4Q8G0"/>